<protein>
    <submittedName>
        <fullName evidence="1">Helix-turn-helix domain-containing protein</fullName>
    </submittedName>
</protein>
<gene>
    <name evidence="1" type="ORF">RM780_13240</name>
</gene>
<keyword evidence="2" id="KW-1185">Reference proteome</keyword>
<dbReference type="EMBL" id="JAVREN010000016">
    <property type="protein sequence ID" value="MDT0307921.1"/>
    <property type="molecule type" value="Genomic_DNA"/>
</dbReference>
<evidence type="ECO:0000313" key="2">
    <source>
        <dbReference type="Proteomes" id="UP001183388"/>
    </source>
</evidence>
<organism evidence="1 2">
    <name type="scientific">Streptomyces boetiae</name>
    <dbReference type="NCBI Taxonomy" id="3075541"/>
    <lineage>
        <taxon>Bacteria</taxon>
        <taxon>Bacillati</taxon>
        <taxon>Actinomycetota</taxon>
        <taxon>Actinomycetes</taxon>
        <taxon>Kitasatosporales</taxon>
        <taxon>Streptomycetaceae</taxon>
        <taxon>Streptomyces</taxon>
    </lineage>
</organism>
<evidence type="ECO:0000313" key="1">
    <source>
        <dbReference type="EMBL" id="MDT0307921.1"/>
    </source>
</evidence>
<dbReference type="Pfam" id="PF13560">
    <property type="entry name" value="HTH_31"/>
    <property type="match status" value="1"/>
</dbReference>
<dbReference type="InterPro" id="IPR011990">
    <property type="entry name" value="TPR-like_helical_dom_sf"/>
</dbReference>
<dbReference type="Proteomes" id="UP001183388">
    <property type="component" value="Unassembled WGS sequence"/>
</dbReference>
<accession>A0ABU2L8L5</accession>
<proteinExistence type="predicted"/>
<dbReference type="RefSeq" id="WP_311630875.1">
    <property type="nucleotide sequence ID" value="NZ_JAVREN010000016.1"/>
</dbReference>
<reference evidence="2" key="1">
    <citation type="submission" date="2023-07" db="EMBL/GenBank/DDBJ databases">
        <title>30 novel species of actinomycetes from the DSMZ collection.</title>
        <authorList>
            <person name="Nouioui I."/>
        </authorList>
    </citation>
    <scope>NUCLEOTIDE SEQUENCE [LARGE SCALE GENOMIC DNA]</scope>
    <source>
        <strain evidence="2">DSM 44917</strain>
    </source>
</reference>
<dbReference type="SUPFAM" id="SSF48452">
    <property type="entry name" value="TPR-like"/>
    <property type="match status" value="1"/>
</dbReference>
<dbReference type="Gene3D" id="1.25.40.10">
    <property type="entry name" value="Tetratricopeptide repeat domain"/>
    <property type="match status" value="1"/>
</dbReference>
<comment type="caution">
    <text evidence="1">The sequence shown here is derived from an EMBL/GenBank/DDBJ whole genome shotgun (WGS) entry which is preliminary data.</text>
</comment>
<sequence>MDEREARRGGYPLTIPDALLRSDAMRRACAVRDFGEIFRLVNRRSGTSLTAMAAAIGRISPSRISDVIHGARGIRREHVIERIADGLGIPGEMLGLPPRPWESAPTAADNPLPELNDERGDAFAESIRETSRTLIALDNALNGLPIADLAARAFKVVNRRLGKGVPDPRYERDIQAAAAELAEIAGWALFDAEEHEAAERFNQRALFLARLSGDRSIELLILQNMGMHAGWLGRPREEVSAARALLEGRRLSPRVEAIFHTREGRGLYALGQSKQGAAAFNRARSLLGESARADDPAWTWWITAPEIDGHEACELHKTGDWRRAIPLLLHSQGHPSVGYKSLYSARLLGSYLQGGAWREAEEVAEAIVPVAPEITSVRALNLLGGVARTGKALPGAPSRLRDTLDAIDTAVGADPYAL</sequence>
<name>A0ABU2L8L5_9ACTN</name>